<dbReference type="SMART" id="SM00014">
    <property type="entry name" value="acidPPc"/>
    <property type="match status" value="1"/>
</dbReference>
<dbReference type="AlphaFoldDB" id="A0AA43XKA4"/>
<reference evidence="3 4" key="1">
    <citation type="submission" date="2019-04" db="EMBL/GenBank/DDBJ databases">
        <title>Isachenkonia alkalipeptolytica gen. nov. sp. nov. a new anaerobic, alkiliphilic organothrophic bacterium capable to reduce synthesized ferrihydrite isolated from a soda lake.</title>
        <authorList>
            <person name="Toshchakov S.V."/>
            <person name="Zavarzina D.G."/>
            <person name="Zhilina T.N."/>
            <person name="Kostrikina N.A."/>
            <person name="Kublanov I.V."/>
        </authorList>
    </citation>
    <scope>NUCLEOTIDE SEQUENCE [LARGE SCALE GENOMIC DNA]</scope>
    <source>
        <strain evidence="3 4">Z-1701</strain>
    </source>
</reference>
<dbReference type="InterPro" id="IPR000326">
    <property type="entry name" value="PAP2/HPO"/>
</dbReference>
<dbReference type="RefSeq" id="WP_160720911.1">
    <property type="nucleotide sequence ID" value="NZ_SUMG01000007.1"/>
</dbReference>
<dbReference type="InterPro" id="IPR036938">
    <property type="entry name" value="PAP2/HPO_sf"/>
</dbReference>
<dbReference type="Gene3D" id="1.20.144.10">
    <property type="entry name" value="Phosphatidic acid phosphatase type 2/haloperoxidase"/>
    <property type="match status" value="1"/>
</dbReference>
<comment type="caution">
    <text evidence="3">The sequence shown here is derived from an EMBL/GenBank/DDBJ whole genome shotgun (WGS) entry which is preliminary data.</text>
</comment>
<keyword evidence="4" id="KW-1185">Reference proteome</keyword>
<accession>A0AA43XKA4</accession>
<keyword evidence="1" id="KW-1133">Transmembrane helix</keyword>
<feature type="transmembrane region" description="Helical" evidence="1">
    <location>
        <begin position="57"/>
        <end position="78"/>
    </location>
</feature>
<feature type="transmembrane region" description="Helical" evidence="1">
    <location>
        <begin position="26"/>
        <end position="50"/>
    </location>
</feature>
<keyword evidence="1" id="KW-0472">Membrane</keyword>
<dbReference type="Proteomes" id="UP000449710">
    <property type="component" value="Unassembled WGS sequence"/>
</dbReference>
<gene>
    <name evidence="3" type="ORF">ISALK_07720</name>
</gene>
<dbReference type="Pfam" id="PF01569">
    <property type="entry name" value="PAP2"/>
    <property type="match status" value="1"/>
</dbReference>
<evidence type="ECO:0000256" key="1">
    <source>
        <dbReference type="SAM" id="Phobius"/>
    </source>
</evidence>
<proteinExistence type="predicted"/>
<keyword evidence="1" id="KW-0812">Transmembrane</keyword>
<feature type="transmembrane region" description="Helical" evidence="1">
    <location>
        <begin position="149"/>
        <end position="167"/>
    </location>
</feature>
<evidence type="ECO:0000259" key="2">
    <source>
        <dbReference type="SMART" id="SM00014"/>
    </source>
</evidence>
<feature type="transmembrane region" description="Helical" evidence="1">
    <location>
        <begin position="98"/>
        <end position="118"/>
    </location>
</feature>
<evidence type="ECO:0000313" key="3">
    <source>
        <dbReference type="EMBL" id="NBG88388.1"/>
    </source>
</evidence>
<dbReference type="EMBL" id="SUMG01000007">
    <property type="protein sequence ID" value="NBG88388.1"/>
    <property type="molecule type" value="Genomic_DNA"/>
</dbReference>
<dbReference type="PANTHER" id="PTHR14969">
    <property type="entry name" value="SPHINGOSINE-1-PHOSPHATE PHOSPHOHYDROLASE"/>
    <property type="match status" value="1"/>
</dbReference>
<name>A0AA43XKA4_9CLOT</name>
<dbReference type="SUPFAM" id="SSF48317">
    <property type="entry name" value="Acid phosphatase/Vanadium-dependent haloperoxidase"/>
    <property type="match status" value="1"/>
</dbReference>
<feature type="transmembrane region" description="Helical" evidence="1">
    <location>
        <begin position="125"/>
        <end position="143"/>
    </location>
</feature>
<feature type="domain" description="Phosphatidic acid phosphatase type 2/haloperoxidase" evidence="2">
    <location>
        <begin position="56"/>
        <end position="164"/>
    </location>
</feature>
<protein>
    <submittedName>
        <fullName evidence="3">Phosphatase PAP2 family protein</fullName>
    </submittedName>
</protein>
<organism evidence="3 4">
    <name type="scientific">Isachenkonia alkalipeptolytica</name>
    <dbReference type="NCBI Taxonomy" id="2565777"/>
    <lineage>
        <taxon>Bacteria</taxon>
        <taxon>Bacillati</taxon>
        <taxon>Bacillota</taxon>
        <taxon>Clostridia</taxon>
        <taxon>Eubacteriales</taxon>
        <taxon>Clostridiaceae</taxon>
        <taxon>Isachenkonia</taxon>
    </lineage>
</organism>
<dbReference type="PANTHER" id="PTHR14969:SF13">
    <property type="entry name" value="AT30094P"/>
    <property type="match status" value="1"/>
</dbReference>
<evidence type="ECO:0000313" key="4">
    <source>
        <dbReference type="Proteomes" id="UP000449710"/>
    </source>
</evidence>
<sequence>MIQSMDENLFFRLYSLTMESDFLGEWMVFITNASSTLFVLIYLALLLTLLIRKNRNIVPALGGPFMAFILVYVIRIFYQRPRPFMALDIESLIYHEASGSLPSMHATSAFAIAAAVYLVHEKLGLTALALAALTGISRVMVGVHFPLDILTGTLLSALVVYGAYRFFTTKRVFHKIISILKVS</sequence>